<proteinExistence type="predicted"/>
<organism evidence="1 2">
    <name type="scientific">Halospina denitrificans</name>
    <dbReference type="NCBI Taxonomy" id="332522"/>
    <lineage>
        <taxon>Bacteria</taxon>
        <taxon>Pseudomonadati</taxon>
        <taxon>Pseudomonadota</taxon>
        <taxon>Gammaproteobacteria</taxon>
        <taxon>Halospina</taxon>
    </lineage>
</organism>
<evidence type="ECO:0008006" key="3">
    <source>
        <dbReference type="Google" id="ProtNLM"/>
    </source>
</evidence>
<accession>A0A4R7K1L9</accession>
<dbReference type="EMBL" id="SOAX01000001">
    <property type="protein sequence ID" value="TDT44346.1"/>
    <property type="molecule type" value="Genomic_DNA"/>
</dbReference>
<protein>
    <recommendedName>
        <fullName evidence="3">Sulfotransferase family protein</fullName>
    </recommendedName>
</protein>
<sequence length="205" mass="23559">MRVFVLTAGRTASQTVALACEHINGMTAAHESRRRMIENRLDYPDNHVEVDNRLAWFLGSLERLYSDDETFYVFLRRDPERVAASYIKRWHITVSIVRAFYHGILMCRNKKPTEDDKMASARLFVQTVEDNITAFLSSRTNYAVINTENLEADFLEFMDKAGLEGDRDAISEALNTTHNLNKAKKTIPEKLKAARFPTPARNKTE</sequence>
<comment type="caution">
    <text evidence="1">The sequence shown here is derived from an EMBL/GenBank/DDBJ whole genome shotgun (WGS) entry which is preliminary data.</text>
</comment>
<reference evidence="1 2" key="1">
    <citation type="submission" date="2019-03" db="EMBL/GenBank/DDBJ databases">
        <title>Genomic Encyclopedia of Type Strains, Phase IV (KMG-IV): sequencing the most valuable type-strain genomes for metagenomic binning, comparative biology and taxonomic classification.</title>
        <authorList>
            <person name="Goeker M."/>
        </authorList>
    </citation>
    <scope>NUCLEOTIDE SEQUENCE [LARGE SCALE GENOMIC DNA]</scope>
    <source>
        <strain evidence="1 2">DSM 15505</strain>
    </source>
</reference>
<dbReference type="AlphaFoldDB" id="A0A4R7K1L9"/>
<name>A0A4R7K1L9_9GAMM</name>
<evidence type="ECO:0000313" key="2">
    <source>
        <dbReference type="Proteomes" id="UP000295830"/>
    </source>
</evidence>
<dbReference type="SUPFAM" id="SSF52540">
    <property type="entry name" value="P-loop containing nucleoside triphosphate hydrolases"/>
    <property type="match status" value="1"/>
</dbReference>
<dbReference type="RefSeq" id="WP_208297002.1">
    <property type="nucleotide sequence ID" value="NZ_SOAX01000001.1"/>
</dbReference>
<gene>
    <name evidence="1" type="ORF">DES49_0448</name>
</gene>
<dbReference type="InterPro" id="IPR027417">
    <property type="entry name" value="P-loop_NTPase"/>
</dbReference>
<evidence type="ECO:0000313" key="1">
    <source>
        <dbReference type="EMBL" id="TDT44346.1"/>
    </source>
</evidence>
<dbReference type="Proteomes" id="UP000295830">
    <property type="component" value="Unassembled WGS sequence"/>
</dbReference>
<keyword evidence="2" id="KW-1185">Reference proteome</keyword>